<evidence type="ECO:0000313" key="2">
    <source>
        <dbReference type="EMBL" id="KAJ3433441.1"/>
    </source>
</evidence>
<dbReference type="GO" id="GO:0006355">
    <property type="term" value="P:regulation of DNA-templated transcription"/>
    <property type="evidence" value="ECO:0007669"/>
    <property type="project" value="InterPro"/>
</dbReference>
<organism evidence="2 3">
    <name type="scientific">Anaeramoeba flamelloides</name>
    <dbReference type="NCBI Taxonomy" id="1746091"/>
    <lineage>
        <taxon>Eukaryota</taxon>
        <taxon>Metamonada</taxon>
        <taxon>Anaeramoebidae</taxon>
        <taxon>Anaeramoeba</taxon>
    </lineage>
</organism>
<feature type="region of interest" description="Disordered" evidence="1">
    <location>
        <begin position="138"/>
        <end position="204"/>
    </location>
</feature>
<comment type="caution">
    <text evidence="2">The sequence shown here is derived from an EMBL/GenBank/DDBJ whole genome shotgun (WGS) entry which is preliminary data.</text>
</comment>
<dbReference type="InterPro" id="IPR012479">
    <property type="entry name" value="SAP30BP"/>
</dbReference>
<feature type="compositionally biased region" description="Basic and acidic residues" evidence="1">
    <location>
        <begin position="138"/>
        <end position="153"/>
    </location>
</feature>
<proteinExistence type="predicted"/>
<reference evidence="2" key="1">
    <citation type="submission" date="2022-08" db="EMBL/GenBank/DDBJ databases">
        <title>Novel sulphate-reducing endosymbionts in the free-living metamonad Anaeramoeba.</title>
        <authorList>
            <person name="Jerlstrom-Hultqvist J."/>
            <person name="Cepicka I."/>
            <person name="Gallot-Lavallee L."/>
            <person name="Salas-Leiva D."/>
            <person name="Curtis B.A."/>
            <person name="Zahonova K."/>
            <person name="Pipaliya S."/>
            <person name="Dacks J."/>
            <person name="Roger A.J."/>
        </authorList>
    </citation>
    <scope>NUCLEOTIDE SEQUENCE</scope>
    <source>
        <strain evidence="2">Busselton2</strain>
    </source>
</reference>
<sequence length="204" mass="24188">MSLSNDYSGSDEETEQLQPSDVTRLFESTHPLSIQFCDYVISKGINRNAFLDQEKLMRLDKIIKRYLETGKNYNGTLKKNNFFQNPCVSEKLITKLNVVEHGTNLGNNFFNPEFWKKQTTYKDLEKQQNESIKQIEKEKRQKQKEAQQLERNKRNSNLGLTKSQRKRQMKKQKYAKRNKHNPNKNPKPRQNPNSKRHQAKSKKK</sequence>
<evidence type="ECO:0000256" key="1">
    <source>
        <dbReference type="SAM" id="MobiDB-lite"/>
    </source>
</evidence>
<dbReference type="AlphaFoldDB" id="A0AAV7YUG9"/>
<feature type="compositionally biased region" description="Basic residues" evidence="1">
    <location>
        <begin position="163"/>
        <end position="182"/>
    </location>
</feature>
<gene>
    <name evidence="2" type="ORF">M0812_22399</name>
</gene>
<protein>
    <submittedName>
        <fullName evidence="2">Transcriptional regulator protein hcngp</fullName>
    </submittedName>
</protein>
<feature type="compositionally biased region" description="Basic residues" evidence="1">
    <location>
        <begin position="194"/>
        <end position="204"/>
    </location>
</feature>
<dbReference type="Proteomes" id="UP001146793">
    <property type="component" value="Unassembled WGS sequence"/>
</dbReference>
<feature type="region of interest" description="Disordered" evidence="1">
    <location>
        <begin position="1"/>
        <end position="20"/>
    </location>
</feature>
<name>A0AAV7YUG9_9EUKA</name>
<dbReference type="Pfam" id="PF07818">
    <property type="entry name" value="HCNGP"/>
    <property type="match status" value="1"/>
</dbReference>
<evidence type="ECO:0000313" key="3">
    <source>
        <dbReference type="Proteomes" id="UP001146793"/>
    </source>
</evidence>
<accession>A0AAV7YUG9</accession>
<dbReference type="EMBL" id="JANTQA010000047">
    <property type="protein sequence ID" value="KAJ3433441.1"/>
    <property type="molecule type" value="Genomic_DNA"/>
</dbReference>